<gene>
    <name evidence="2" type="ORF">PBY51_024633</name>
</gene>
<proteinExistence type="predicted"/>
<sequence>MIVLTWDTKNVFLLFFFDKVSVLNILGPFSNQQTLMSAKRSTPVERPPCDNSVSKMTTQAACKPHRSSTASKEPHTPRSMSRMTSSLNHDQVPRRIGSSTQPLIGHPPRLRPLCLAGAPGSALKECLIIRSLHHKTQKPTPNRAAGQ</sequence>
<name>A0AAN7Y024_ELEMC</name>
<feature type="region of interest" description="Disordered" evidence="1">
    <location>
        <begin position="37"/>
        <end position="104"/>
    </location>
</feature>
<dbReference type="Proteomes" id="UP001346869">
    <property type="component" value="Unassembled WGS sequence"/>
</dbReference>
<reference evidence="2 3" key="2">
    <citation type="journal article" date="2023" name="Mol. Biol. Evol.">
        <title>Genomics of Secondarily Temperate Adaptation in the Only Non-Antarctic Icefish.</title>
        <authorList>
            <person name="Rivera-Colon A.G."/>
            <person name="Rayamajhi N."/>
            <person name="Minhas B.F."/>
            <person name="Madrigal G."/>
            <person name="Bilyk K.T."/>
            <person name="Yoon V."/>
            <person name="Hune M."/>
            <person name="Gregory S."/>
            <person name="Cheng C.H.C."/>
            <person name="Catchen J.M."/>
        </authorList>
    </citation>
    <scope>NUCLEOTIDE SEQUENCE [LARGE SCALE GENOMIC DNA]</scope>
    <source>
        <strain evidence="2">JMC-PN-2008</strain>
    </source>
</reference>
<accession>A0AAN7Y024</accession>
<feature type="compositionally biased region" description="Polar residues" evidence="1">
    <location>
        <begin position="78"/>
        <end position="89"/>
    </location>
</feature>
<evidence type="ECO:0000313" key="3">
    <source>
        <dbReference type="Proteomes" id="UP001346869"/>
    </source>
</evidence>
<evidence type="ECO:0000256" key="1">
    <source>
        <dbReference type="SAM" id="MobiDB-lite"/>
    </source>
</evidence>
<reference evidence="2 3" key="1">
    <citation type="journal article" date="2023" name="Genes (Basel)">
        <title>Chromosome-Level Genome Assembly and Circadian Gene Repertoire of the Patagonia Blennie Eleginops maclovinus-The Closest Ancestral Proxy of Antarctic Cryonotothenioids.</title>
        <authorList>
            <person name="Cheng C.C."/>
            <person name="Rivera-Colon A.G."/>
            <person name="Minhas B.F."/>
            <person name="Wilson L."/>
            <person name="Rayamajhi N."/>
            <person name="Vargas-Chacoff L."/>
            <person name="Catchen J.M."/>
        </authorList>
    </citation>
    <scope>NUCLEOTIDE SEQUENCE [LARGE SCALE GENOMIC DNA]</scope>
    <source>
        <strain evidence="2">JMC-PN-2008</strain>
    </source>
</reference>
<dbReference type="AlphaFoldDB" id="A0AAN7Y024"/>
<evidence type="ECO:0000313" key="2">
    <source>
        <dbReference type="EMBL" id="KAK5869961.1"/>
    </source>
</evidence>
<protein>
    <submittedName>
        <fullName evidence="2">Uncharacterized protein</fullName>
    </submittedName>
</protein>
<keyword evidence="3" id="KW-1185">Reference proteome</keyword>
<comment type="caution">
    <text evidence="2">The sequence shown here is derived from an EMBL/GenBank/DDBJ whole genome shotgun (WGS) entry which is preliminary data.</text>
</comment>
<dbReference type="EMBL" id="JAUZQC010000006">
    <property type="protein sequence ID" value="KAK5869961.1"/>
    <property type="molecule type" value="Genomic_DNA"/>
</dbReference>
<organism evidence="2 3">
    <name type="scientific">Eleginops maclovinus</name>
    <name type="common">Patagonian blennie</name>
    <name type="synonym">Eleginus maclovinus</name>
    <dbReference type="NCBI Taxonomy" id="56733"/>
    <lineage>
        <taxon>Eukaryota</taxon>
        <taxon>Metazoa</taxon>
        <taxon>Chordata</taxon>
        <taxon>Craniata</taxon>
        <taxon>Vertebrata</taxon>
        <taxon>Euteleostomi</taxon>
        <taxon>Actinopterygii</taxon>
        <taxon>Neopterygii</taxon>
        <taxon>Teleostei</taxon>
        <taxon>Neoteleostei</taxon>
        <taxon>Acanthomorphata</taxon>
        <taxon>Eupercaria</taxon>
        <taxon>Perciformes</taxon>
        <taxon>Notothenioidei</taxon>
        <taxon>Eleginopidae</taxon>
        <taxon>Eleginops</taxon>
    </lineage>
</organism>
<feature type="compositionally biased region" description="Polar residues" evidence="1">
    <location>
        <begin position="51"/>
        <end position="60"/>
    </location>
</feature>